<evidence type="ECO:0000256" key="2">
    <source>
        <dbReference type="ARBA" id="ARBA00022553"/>
    </source>
</evidence>
<dbReference type="Pfam" id="PF08487">
    <property type="entry name" value="VIT"/>
    <property type="match status" value="1"/>
</dbReference>
<dbReference type="InterPro" id="IPR036465">
    <property type="entry name" value="vWFA_dom_sf"/>
</dbReference>
<evidence type="ECO:0008006" key="14">
    <source>
        <dbReference type="Google" id="ProtNLM"/>
    </source>
</evidence>
<evidence type="ECO:0000256" key="1">
    <source>
        <dbReference type="ARBA" id="ARBA00004123"/>
    </source>
</evidence>
<feature type="compositionally biased region" description="Low complexity" evidence="9">
    <location>
        <begin position="725"/>
        <end position="799"/>
    </location>
</feature>
<evidence type="ECO:0000259" key="10">
    <source>
        <dbReference type="PROSITE" id="PS50234"/>
    </source>
</evidence>
<dbReference type="PANTHER" id="PTHR45737:SF6">
    <property type="entry name" value="VON WILLEBRAND FACTOR A DOMAIN-CONTAINING PROTEIN 5A"/>
    <property type="match status" value="1"/>
</dbReference>
<evidence type="ECO:0000256" key="4">
    <source>
        <dbReference type="ARBA" id="ARBA00022737"/>
    </source>
</evidence>
<dbReference type="InterPro" id="IPR013694">
    <property type="entry name" value="VIT"/>
</dbReference>
<evidence type="ECO:0000259" key="11">
    <source>
        <dbReference type="PROSITE" id="PS51468"/>
    </source>
</evidence>
<reference evidence="12" key="1">
    <citation type="submission" date="2021-07" db="EMBL/GenBank/DDBJ databases">
        <authorList>
            <person name="Branca A.L. A."/>
        </authorList>
    </citation>
    <scope>NUCLEOTIDE SEQUENCE</scope>
</reference>
<dbReference type="PANTHER" id="PTHR45737">
    <property type="entry name" value="VON WILLEBRAND FACTOR A DOMAIN-CONTAINING PROTEIN 5A"/>
    <property type="match status" value="1"/>
</dbReference>
<keyword evidence="7" id="KW-0804">Transcription</keyword>
<dbReference type="Proteomes" id="UP001152646">
    <property type="component" value="Unassembled WGS sequence"/>
</dbReference>
<evidence type="ECO:0000256" key="3">
    <source>
        <dbReference type="ARBA" id="ARBA00022723"/>
    </source>
</evidence>
<accession>A0A9W4NAY2</accession>
<comment type="caution">
    <text evidence="12">The sequence shown here is derived from an EMBL/GenBank/DDBJ whole genome shotgun (WGS) entry which is preliminary data.</text>
</comment>
<dbReference type="PROSITE" id="PS51468">
    <property type="entry name" value="VIT"/>
    <property type="match status" value="1"/>
</dbReference>
<dbReference type="PROSITE" id="PS00115">
    <property type="entry name" value="RNA_POL_II_REPEAT"/>
    <property type="match status" value="1"/>
</dbReference>
<evidence type="ECO:0000313" key="12">
    <source>
        <dbReference type="EMBL" id="CAG8326053.1"/>
    </source>
</evidence>
<dbReference type="GO" id="GO:0003677">
    <property type="term" value="F:DNA binding"/>
    <property type="evidence" value="ECO:0007669"/>
    <property type="project" value="UniProtKB-KW"/>
</dbReference>
<evidence type="ECO:0000256" key="9">
    <source>
        <dbReference type="SAM" id="MobiDB-lite"/>
    </source>
</evidence>
<dbReference type="Gene3D" id="3.40.50.410">
    <property type="entry name" value="von Willebrand factor, type A domain"/>
    <property type="match status" value="1"/>
</dbReference>
<dbReference type="Pfam" id="PF05001">
    <property type="entry name" value="RNA_pol_Rpb1_R"/>
    <property type="match status" value="5"/>
</dbReference>
<sequence>MSHGCFYELTENGKSTREYLPQIGLDAHAVILASNSRTVITQTFVNPSSTDAISEVSYSFPLYENSSVVGFTCHIADAVIEGRVEPKAKATEIYEEAKSKGISAAVKCSRRKTALIEVTLIAELTQDTQTNGTRYTIPSIIGHRYGAGSVPGPPQGNCTNTAIKVDLVMEKGSNIRSIRSPSHPIQVDLGRISSMPETSFESHFASVRLNQKAVLGEDFVITVNADSQDIPLALLETHPSLPGQKALMVSLVPKFTLPSDPSEIVFVIDRSGSMQDKIPTLRSALELFLKSLPLGVPFNIVSFGSDHELMWPRSKMSSTETLGYALEYTKRVEANMGGTEILGGLQAAAKNRYQDQSLEVLLLTDGQAWDQTRIFEFVSKENRDHSARFFTLGIGNSVSHALINGISRAGKGFSQAILKNEDLNKTVIRMLKGALMSRLHNARLDLNIPGLGEKFVHIEMPIKDENQMEVPPVPISLVGQGCEKEEIEDLREGLPELAVPNILQAPADLPALFPFIRSNIYILLSHEHTFPAAITLRASSKYGPLELEIPVQDVGEGKTIHQIAVKKIVTELEESHGWINSAKDSKGELITSKWESRVDELNRKECERLGVIFQVAGKHCSFVAVDKEIPTESEVSPEVSTVWNYTDSDILKFGNLQVDQRMIDRRMLTAETQMPVKKKKAKKTNSRITAPAVSSDVAVDASDSEGSITGYALFPASSFGGPPQGSMSPGFSPTSPGFSPTSPGYSPTSPSFSPTSPSFSPTSPGFSPTSPGFSPTSPSFSPTRPGYSPTSPGFSPTTPRHSPSHLHLNGASGGEEDDGKKDLLKLPPLDRMISLQNFAGYWEMSEMFLQTVGYGPATFHADLQSHYKTLTKGIKADEVARLEQWGDLIATSAARLFLEEKEAHSKDVWELMKEKADGWVQAQLDILSSMDRQVVTALIEGLPNFELLDLPS</sequence>
<dbReference type="SUPFAM" id="SSF53300">
    <property type="entry name" value="vWA-like"/>
    <property type="match status" value="1"/>
</dbReference>
<keyword evidence="2" id="KW-0597">Phosphoprotein</keyword>
<dbReference type="SMART" id="SM00327">
    <property type="entry name" value="VWA"/>
    <property type="match status" value="1"/>
</dbReference>
<dbReference type="InterPro" id="IPR002035">
    <property type="entry name" value="VWF_A"/>
</dbReference>
<evidence type="ECO:0000313" key="13">
    <source>
        <dbReference type="Proteomes" id="UP001152646"/>
    </source>
</evidence>
<dbReference type="GO" id="GO:0046872">
    <property type="term" value="F:metal ion binding"/>
    <property type="evidence" value="ECO:0007669"/>
    <property type="project" value="UniProtKB-KW"/>
</dbReference>
<dbReference type="GO" id="GO:0006366">
    <property type="term" value="P:transcription by RNA polymerase II"/>
    <property type="evidence" value="ECO:0007669"/>
    <property type="project" value="InterPro"/>
</dbReference>
<gene>
    <name evidence="12" type="ORF">PSALAMII_LOCUS2529</name>
</gene>
<evidence type="ECO:0000256" key="8">
    <source>
        <dbReference type="ARBA" id="ARBA00023242"/>
    </source>
</evidence>
<dbReference type="GO" id="GO:0005634">
    <property type="term" value="C:nucleus"/>
    <property type="evidence" value="ECO:0007669"/>
    <property type="project" value="UniProtKB-SubCell"/>
</dbReference>
<evidence type="ECO:0000256" key="5">
    <source>
        <dbReference type="ARBA" id="ARBA00022833"/>
    </source>
</evidence>
<dbReference type="Pfam" id="PF13768">
    <property type="entry name" value="VWA_3"/>
    <property type="match status" value="1"/>
</dbReference>
<keyword evidence="5" id="KW-0862">Zinc</keyword>
<dbReference type="PROSITE" id="PS50234">
    <property type="entry name" value="VWFA"/>
    <property type="match status" value="1"/>
</dbReference>
<feature type="region of interest" description="Disordered" evidence="9">
    <location>
        <begin position="722"/>
        <end position="823"/>
    </location>
</feature>
<evidence type="ECO:0000256" key="6">
    <source>
        <dbReference type="ARBA" id="ARBA00023125"/>
    </source>
</evidence>
<feature type="domain" description="VWFA" evidence="10">
    <location>
        <begin position="263"/>
        <end position="439"/>
    </location>
</feature>
<keyword evidence="8" id="KW-0539">Nucleus</keyword>
<proteinExistence type="predicted"/>
<dbReference type="AlphaFoldDB" id="A0A9W4NAY2"/>
<feature type="compositionally biased region" description="Basic residues" evidence="9">
    <location>
        <begin position="676"/>
        <end position="685"/>
    </location>
</feature>
<dbReference type="InterPro" id="IPR000684">
    <property type="entry name" value="RNA_pol_II_repeat_euk"/>
</dbReference>
<name>A0A9W4NAY2_9EURO</name>
<dbReference type="EMBL" id="CAJVPA010000099">
    <property type="protein sequence ID" value="CAG8326053.1"/>
    <property type="molecule type" value="Genomic_DNA"/>
</dbReference>
<organism evidence="12 13">
    <name type="scientific">Penicillium salamii</name>
    <dbReference type="NCBI Taxonomy" id="1612424"/>
    <lineage>
        <taxon>Eukaryota</taxon>
        <taxon>Fungi</taxon>
        <taxon>Dikarya</taxon>
        <taxon>Ascomycota</taxon>
        <taxon>Pezizomycotina</taxon>
        <taxon>Eurotiomycetes</taxon>
        <taxon>Eurotiomycetidae</taxon>
        <taxon>Eurotiales</taxon>
        <taxon>Aspergillaceae</taxon>
        <taxon>Penicillium</taxon>
    </lineage>
</organism>
<protein>
    <recommendedName>
        <fullName evidence="14">von Willebrand factor, type A</fullName>
    </recommendedName>
</protein>
<dbReference type="OrthoDB" id="1729737at2759"/>
<keyword evidence="4" id="KW-0677">Repeat</keyword>
<comment type="subcellular location">
    <subcellularLocation>
        <location evidence="1">Nucleus</location>
    </subcellularLocation>
</comment>
<evidence type="ECO:0000256" key="7">
    <source>
        <dbReference type="ARBA" id="ARBA00023163"/>
    </source>
</evidence>
<feature type="domain" description="VIT" evidence="11">
    <location>
        <begin position="6"/>
        <end position="137"/>
    </location>
</feature>
<keyword evidence="3" id="KW-0479">Metal-binding</keyword>
<keyword evidence="6" id="KW-0238">DNA-binding</keyword>
<feature type="region of interest" description="Disordered" evidence="9">
    <location>
        <begin position="674"/>
        <end position="699"/>
    </location>
</feature>